<dbReference type="GO" id="GO:0005975">
    <property type="term" value="P:carbohydrate metabolic process"/>
    <property type="evidence" value="ECO:0007669"/>
    <property type="project" value="InterPro"/>
</dbReference>
<dbReference type="Proteomes" id="UP000308267">
    <property type="component" value="Unassembled WGS sequence"/>
</dbReference>
<dbReference type="GO" id="GO:0005794">
    <property type="term" value="C:Golgi apparatus"/>
    <property type="evidence" value="ECO:0007669"/>
    <property type="project" value="TreeGrafter"/>
</dbReference>
<evidence type="ECO:0000259" key="12">
    <source>
        <dbReference type="Pfam" id="PF02709"/>
    </source>
</evidence>
<keyword evidence="5 11" id="KW-0808">Transferase</keyword>
<keyword evidence="10 11" id="KW-0325">Glycoprotein</keyword>
<proteinExistence type="inferred from homology"/>
<dbReference type="InterPro" id="IPR029044">
    <property type="entry name" value="Nucleotide-diphossugar_trans"/>
</dbReference>
<comment type="subcellular location">
    <subcellularLocation>
        <location evidence="1">Membrane</location>
        <topology evidence="1">Single-pass type II membrane protein</topology>
    </subcellularLocation>
</comment>
<dbReference type="SUPFAM" id="SSF53448">
    <property type="entry name" value="Nucleotide-diphospho-sugar transferases"/>
    <property type="match status" value="1"/>
</dbReference>
<feature type="domain" description="Galactosyltransferase C-terminal" evidence="12">
    <location>
        <begin position="199"/>
        <end position="275"/>
    </location>
</feature>
<dbReference type="Pfam" id="PF13733">
    <property type="entry name" value="Glyco_transf_7N"/>
    <property type="match status" value="1"/>
</dbReference>
<reference evidence="14 15" key="1">
    <citation type="journal article" date="2019" name="BMC Genomics">
        <title>New insights from Opisthorchis felineus genome: update on genomics of the epidemiologically important liver flukes.</title>
        <authorList>
            <person name="Ershov N.I."/>
            <person name="Mordvinov V.A."/>
            <person name="Prokhortchouk E.B."/>
            <person name="Pakharukova M.Y."/>
            <person name="Gunbin K.V."/>
            <person name="Ustyantsev K."/>
            <person name="Genaev M.A."/>
            <person name="Blinov A.G."/>
            <person name="Mazur A."/>
            <person name="Boulygina E."/>
            <person name="Tsygankova S."/>
            <person name="Khrameeva E."/>
            <person name="Chekanov N."/>
            <person name="Fan G."/>
            <person name="Xiao A."/>
            <person name="Zhang H."/>
            <person name="Xu X."/>
            <person name="Yang H."/>
            <person name="Solovyev V."/>
            <person name="Lee S.M."/>
            <person name="Liu X."/>
            <person name="Afonnikov D.A."/>
            <person name="Skryabin K.G."/>
        </authorList>
    </citation>
    <scope>NUCLEOTIDE SEQUENCE [LARGE SCALE GENOMIC DNA]</scope>
    <source>
        <strain evidence="14">AK-0245</strain>
        <tissue evidence="14">Whole organism</tissue>
    </source>
</reference>
<dbReference type="EMBL" id="SJOL01007625">
    <property type="protein sequence ID" value="TGZ62279.1"/>
    <property type="molecule type" value="Genomic_DNA"/>
</dbReference>
<evidence type="ECO:0000256" key="5">
    <source>
        <dbReference type="ARBA" id="ARBA00022679"/>
    </source>
</evidence>
<keyword evidence="15" id="KW-1185">Reference proteome</keyword>
<accession>A0A4S2LMD5</accession>
<keyword evidence="7 11" id="KW-0735">Signal-anchor</keyword>
<comment type="function">
    <text evidence="11">Catalyses the transfer of galactose onto proteins or lipids.</text>
</comment>
<dbReference type="InterPro" id="IPR027791">
    <property type="entry name" value="Galactosyl_T_C"/>
</dbReference>
<keyword evidence="4 11" id="KW-0328">Glycosyltransferase</keyword>
<evidence type="ECO:0000256" key="7">
    <source>
        <dbReference type="ARBA" id="ARBA00022968"/>
    </source>
</evidence>
<dbReference type="EC" id="2.4.1.-" evidence="11"/>
<keyword evidence="9 11" id="KW-0472">Membrane</keyword>
<evidence type="ECO:0000313" key="15">
    <source>
        <dbReference type="Proteomes" id="UP000308267"/>
    </source>
</evidence>
<evidence type="ECO:0000256" key="3">
    <source>
        <dbReference type="ARBA" id="ARBA00005735"/>
    </source>
</evidence>
<evidence type="ECO:0000256" key="10">
    <source>
        <dbReference type="ARBA" id="ARBA00023180"/>
    </source>
</evidence>
<gene>
    <name evidence="14" type="ORF">CRM22_007525</name>
</gene>
<feature type="domain" description="Galactosyltransferase N-terminal" evidence="13">
    <location>
        <begin position="89"/>
        <end position="195"/>
    </location>
</feature>
<dbReference type="STRING" id="147828.A0A4S2LMD5"/>
<dbReference type="AlphaFoldDB" id="A0A4S2LMD5"/>
<dbReference type="GO" id="GO:0016020">
    <property type="term" value="C:membrane"/>
    <property type="evidence" value="ECO:0007669"/>
    <property type="project" value="UniProtKB-SubCell"/>
</dbReference>
<dbReference type="OrthoDB" id="10016069at2759"/>
<dbReference type="GO" id="GO:0006688">
    <property type="term" value="P:glycosphingolipid biosynthetic process"/>
    <property type="evidence" value="ECO:0007669"/>
    <property type="project" value="TreeGrafter"/>
</dbReference>
<evidence type="ECO:0000256" key="2">
    <source>
        <dbReference type="ARBA" id="ARBA00004922"/>
    </source>
</evidence>
<keyword evidence="6 11" id="KW-0812">Transmembrane</keyword>
<dbReference type="Pfam" id="PF02709">
    <property type="entry name" value="Glyco_transf_7C"/>
    <property type="match status" value="1"/>
</dbReference>
<dbReference type="GO" id="GO:0033842">
    <property type="term" value="F:N-acetyl-beta-glucosaminyl-derivative 4-beta-N-acetylgalactosaminyltransferase activity"/>
    <property type="evidence" value="ECO:0007669"/>
    <property type="project" value="TreeGrafter"/>
</dbReference>
<evidence type="ECO:0000256" key="11">
    <source>
        <dbReference type="RuleBase" id="RU368121"/>
    </source>
</evidence>
<evidence type="ECO:0000256" key="1">
    <source>
        <dbReference type="ARBA" id="ARBA00004606"/>
    </source>
</evidence>
<comment type="caution">
    <text evidence="14">The sequence shown here is derived from an EMBL/GenBank/DDBJ whole genome shotgun (WGS) entry which is preliminary data.</text>
</comment>
<comment type="pathway">
    <text evidence="2 11">Protein modification; protein glycosylation.</text>
</comment>
<dbReference type="InterPro" id="IPR027995">
    <property type="entry name" value="Galactosyl_T_N"/>
</dbReference>
<evidence type="ECO:0000256" key="4">
    <source>
        <dbReference type="ARBA" id="ARBA00022676"/>
    </source>
</evidence>
<evidence type="ECO:0000256" key="9">
    <source>
        <dbReference type="ARBA" id="ARBA00023136"/>
    </source>
</evidence>
<dbReference type="PRINTS" id="PR02050">
    <property type="entry name" value="B14GALTRFASE"/>
</dbReference>
<dbReference type="GO" id="GO:0008378">
    <property type="term" value="F:galactosyltransferase activity"/>
    <property type="evidence" value="ECO:0007669"/>
    <property type="project" value="TreeGrafter"/>
</dbReference>
<keyword evidence="8 11" id="KW-1133">Transmembrane helix</keyword>
<protein>
    <recommendedName>
        <fullName evidence="11">Beta-1,4-galactosyltransferase</fullName>
        <ecNumber evidence="11">2.4.1.-</ecNumber>
    </recommendedName>
</protein>
<comment type="similarity">
    <text evidence="3 11">Belongs to the glycosyltransferase 7 family.</text>
</comment>
<dbReference type="Gene3D" id="3.90.550.10">
    <property type="entry name" value="Spore Coat Polysaccharide Biosynthesis Protein SpsA, Chain A"/>
    <property type="match status" value="1"/>
</dbReference>
<dbReference type="UniPathway" id="UPA00378"/>
<name>A0A4S2LMD5_OPIFE</name>
<dbReference type="PANTHER" id="PTHR19300:SF57">
    <property type="entry name" value="BETA-1,4-N-ACETYLGALACTOSAMINYLTRANSFERASE"/>
    <property type="match status" value="1"/>
</dbReference>
<organism evidence="14 15">
    <name type="scientific">Opisthorchis felineus</name>
    <dbReference type="NCBI Taxonomy" id="147828"/>
    <lineage>
        <taxon>Eukaryota</taxon>
        <taxon>Metazoa</taxon>
        <taxon>Spiralia</taxon>
        <taxon>Lophotrochozoa</taxon>
        <taxon>Platyhelminthes</taxon>
        <taxon>Trematoda</taxon>
        <taxon>Digenea</taxon>
        <taxon>Opisthorchiida</taxon>
        <taxon>Opisthorchiata</taxon>
        <taxon>Opisthorchiidae</taxon>
        <taxon>Opisthorchis</taxon>
    </lineage>
</organism>
<feature type="transmembrane region" description="Helical" evidence="11">
    <location>
        <begin position="12"/>
        <end position="31"/>
    </location>
</feature>
<sequence>MMKKPLLPFEVLSYRYVAGIVFFILAVICLFHRSSRVLVMYPKMPSGEGCDDTPVNGRRSRLCCSSTHSSKLIHPIRDLAPTYVQLIHEFPSVCRGSWEPTSCQANQKVAILIPFRSREPQLRLLLGRLHLILQQQNVAYSIFVIDQSGADPFNRGLLLNIGVRESLRRDPNITCFVFHDVDLLPENSQNLYYCDSTLRHLASGVDEFRYHVPFSNYAGGVTSLSKDNVLKINGFPNRYWGWGNEDDELAARCMVNDINLSRPPERIGRYHAVSHVKANRGAGHYNLFLSFRGYLNDGLSALNDHSYHVITEHAPTHQTPLLPLTPLLNTCALTQLALTLNTSVAAIREAIWNTVHLTNLSSVQRIDVDKLLRPILYTHITVDVSPVRSTPVQPLKHTRESWIWFLRFYGWI</sequence>
<evidence type="ECO:0000256" key="6">
    <source>
        <dbReference type="ARBA" id="ARBA00022692"/>
    </source>
</evidence>
<evidence type="ECO:0000313" key="14">
    <source>
        <dbReference type="EMBL" id="TGZ62279.1"/>
    </source>
</evidence>
<dbReference type="InterPro" id="IPR003859">
    <property type="entry name" value="Galactosyl_T"/>
</dbReference>
<evidence type="ECO:0000259" key="13">
    <source>
        <dbReference type="Pfam" id="PF13733"/>
    </source>
</evidence>
<evidence type="ECO:0000256" key="8">
    <source>
        <dbReference type="ARBA" id="ARBA00022989"/>
    </source>
</evidence>
<dbReference type="PANTHER" id="PTHR19300">
    <property type="entry name" value="BETA-1,4-GALACTOSYLTRANSFERASE"/>
    <property type="match status" value="1"/>
</dbReference>